<evidence type="ECO:0000256" key="3">
    <source>
        <dbReference type="ARBA" id="ARBA00022692"/>
    </source>
</evidence>
<dbReference type="Proteomes" id="UP000052943">
    <property type="component" value="Unassembled WGS sequence"/>
</dbReference>
<dbReference type="GO" id="GO:0016020">
    <property type="term" value="C:membrane"/>
    <property type="evidence" value="ECO:0007669"/>
    <property type="project" value="UniProtKB-SubCell"/>
</dbReference>
<dbReference type="InterPro" id="IPR000326">
    <property type="entry name" value="PAP2/HPO"/>
</dbReference>
<gene>
    <name evidence="8" type="ORF">AM587_10012980</name>
</gene>
<dbReference type="InterPro" id="IPR043216">
    <property type="entry name" value="PAP-like"/>
</dbReference>
<reference evidence="8 9" key="1">
    <citation type="submission" date="2015-11" db="EMBL/GenBank/DDBJ databases">
        <title>Genomes and virulence difference between two physiological races of Phytophthora nicotianae.</title>
        <authorList>
            <person name="Liu H."/>
            <person name="Ma X."/>
            <person name="Yu H."/>
            <person name="Fang D."/>
            <person name="Li Y."/>
            <person name="Wang X."/>
            <person name="Wang W."/>
            <person name="Dong Y."/>
            <person name="Xiao B."/>
        </authorList>
    </citation>
    <scope>NUCLEOTIDE SEQUENCE [LARGE SCALE GENOMIC DNA]</scope>
    <source>
        <strain evidence="9">race 0</strain>
    </source>
</reference>
<dbReference type="PANTHER" id="PTHR10165">
    <property type="entry name" value="LIPID PHOSPHATE PHOSPHATASE"/>
    <property type="match status" value="1"/>
</dbReference>
<accession>A0A0W8CR21</accession>
<name>A0A0W8CR21_PHYNI</name>
<dbReference type="Pfam" id="PF01569">
    <property type="entry name" value="PAP2"/>
    <property type="match status" value="1"/>
</dbReference>
<feature type="domain" description="Phosphatidic acid phosphatase type 2/haloperoxidase" evidence="7">
    <location>
        <begin position="62"/>
        <end position="129"/>
    </location>
</feature>
<dbReference type="PANTHER" id="PTHR10165:SF35">
    <property type="entry name" value="RE23632P"/>
    <property type="match status" value="1"/>
</dbReference>
<evidence type="ECO:0000256" key="1">
    <source>
        <dbReference type="ARBA" id="ARBA00004141"/>
    </source>
</evidence>
<evidence type="ECO:0000259" key="7">
    <source>
        <dbReference type="Pfam" id="PF01569"/>
    </source>
</evidence>
<dbReference type="Gene3D" id="1.20.144.10">
    <property type="entry name" value="Phosphatidic acid phosphatase type 2/haloperoxidase"/>
    <property type="match status" value="1"/>
</dbReference>
<dbReference type="SUPFAM" id="SSF48317">
    <property type="entry name" value="Acid phosphatase/Vanadium-dependent haloperoxidase"/>
    <property type="match status" value="1"/>
</dbReference>
<organism evidence="8 9">
    <name type="scientific">Phytophthora nicotianae</name>
    <name type="common">Potato buckeye rot agent</name>
    <name type="synonym">Phytophthora parasitica</name>
    <dbReference type="NCBI Taxonomy" id="4792"/>
    <lineage>
        <taxon>Eukaryota</taxon>
        <taxon>Sar</taxon>
        <taxon>Stramenopiles</taxon>
        <taxon>Oomycota</taxon>
        <taxon>Peronosporomycetes</taxon>
        <taxon>Peronosporales</taxon>
        <taxon>Peronosporaceae</taxon>
        <taxon>Phytophthora</taxon>
    </lineage>
</organism>
<sequence>MKDYRILDFALTGIIYLLAYVCALVEVHERPIPAIRIRVSSTAVVWGLDPSIDNKKLAEEAQLFTHFTKNITGRFRPSFYDMCKWDYEIIWDGITNLCTDAKGDKEGRRSFPSGHASFAWATMLTLSELRSLLMTQSGGIWFDDYKEIINKAEALASIKGWDSSLIPFAANVDGGALVTDTGSRNAVFEFSEDGKGDRPLASSLLEYLEKYRNRLLSGKFDFVEDVGLVERSRK</sequence>
<evidence type="ECO:0000313" key="9">
    <source>
        <dbReference type="Proteomes" id="UP000052943"/>
    </source>
</evidence>
<dbReference type="InterPro" id="IPR036938">
    <property type="entry name" value="PAP2/HPO_sf"/>
</dbReference>
<proteinExistence type="inferred from homology"/>
<feature type="transmembrane region" description="Helical" evidence="6">
    <location>
        <begin position="6"/>
        <end position="27"/>
    </location>
</feature>
<comment type="caution">
    <text evidence="8">The sequence shown here is derived from an EMBL/GenBank/DDBJ whole genome shotgun (WGS) entry which is preliminary data.</text>
</comment>
<keyword evidence="5 6" id="KW-0472">Membrane</keyword>
<evidence type="ECO:0000256" key="6">
    <source>
        <dbReference type="SAM" id="Phobius"/>
    </source>
</evidence>
<dbReference type="GO" id="GO:0046839">
    <property type="term" value="P:phospholipid dephosphorylation"/>
    <property type="evidence" value="ECO:0007669"/>
    <property type="project" value="TreeGrafter"/>
</dbReference>
<evidence type="ECO:0000313" key="8">
    <source>
        <dbReference type="EMBL" id="KUF86590.1"/>
    </source>
</evidence>
<evidence type="ECO:0000256" key="2">
    <source>
        <dbReference type="ARBA" id="ARBA00008816"/>
    </source>
</evidence>
<dbReference type="AlphaFoldDB" id="A0A0W8CR21"/>
<comment type="subcellular location">
    <subcellularLocation>
        <location evidence="1">Membrane</location>
        <topology evidence="1">Multi-pass membrane protein</topology>
    </subcellularLocation>
</comment>
<protein>
    <recommendedName>
        <fullName evidence="7">Phosphatidic acid phosphatase type 2/haloperoxidase domain-containing protein</fullName>
    </recommendedName>
</protein>
<dbReference type="OrthoDB" id="58077at2759"/>
<keyword evidence="4 6" id="KW-1133">Transmembrane helix</keyword>
<dbReference type="EMBL" id="LNFO01002240">
    <property type="protein sequence ID" value="KUF86590.1"/>
    <property type="molecule type" value="Genomic_DNA"/>
</dbReference>
<evidence type="ECO:0000256" key="4">
    <source>
        <dbReference type="ARBA" id="ARBA00022989"/>
    </source>
</evidence>
<evidence type="ECO:0000256" key="5">
    <source>
        <dbReference type="ARBA" id="ARBA00023136"/>
    </source>
</evidence>
<keyword evidence="3 6" id="KW-0812">Transmembrane</keyword>
<dbReference type="GO" id="GO:0006644">
    <property type="term" value="P:phospholipid metabolic process"/>
    <property type="evidence" value="ECO:0007669"/>
    <property type="project" value="InterPro"/>
</dbReference>
<dbReference type="GO" id="GO:0008195">
    <property type="term" value="F:phosphatidate phosphatase activity"/>
    <property type="evidence" value="ECO:0007669"/>
    <property type="project" value="TreeGrafter"/>
</dbReference>
<comment type="similarity">
    <text evidence="2">Belongs to the PA-phosphatase related phosphoesterase family.</text>
</comment>
<dbReference type="STRING" id="4790.A0A0W8CR21"/>